<gene>
    <name evidence="2" type="ORF">DVJ77_05880</name>
</gene>
<dbReference type="OrthoDB" id="5683663at2"/>
<evidence type="ECO:0000313" key="3">
    <source>
        <dbReference type="Proteomes" id="UP000253782"/>
    </source>
</evidence>
<dbReference type="Proteomes" id="UP000253782">
    <property type="component" value="Unassembled WGS sequence"/>
</dbReference>
<organism evidence="2 3">
    <name type="scientific">Dyella tabacisoli</name>
    <dbReference type="NCBI Taxonomy" id="2282381"/>
    <lineage>
        <taxon>Bacteria</taxon>
        <taxon>Pseudomonadati</taxon>
        <taxon>Pseudomonadota</taxon>
        <taxon>Gammaproteobacteria</taxon>
        <taxon>Lysobacterales</taxon>
        <taxon>Rhodanobacteraceae</taxon>
        <taxon>Dyella</taxon>
    </lineage>
</organism>
<dbReference type="AlphaFoldDB" id="A0A369UNY2"/>
<feature type="domain" description="TPM" evidence="1">
    <location>
        <begin position="28"/>
        <end position="143"/>
    </location>
</feature>
<dbReference type="EMBL" id="QQAH01000005">
    <property type="protein sequence ID" value="RDD82472.1"/>
    <property type="molecule type" value="Genomic_DNA"/>
</dbReference>
<dbReference type="PANTHER" id="PTHR30373">
    <property type="entry name" value="UPF0603 PROTEIN YGCG"/>
    <property type="match status" value="1"/>
</dbReference>
<dbReference type="Pfam" id="PF04536">
    <property type="entry name" value="TPM_phosphatase"/>
    <property type="match status" value="1"/>
</dbReference>
<proteinExistence type="predicted"/>
<accession>A0A369UNY2</accession>
<evidence type="ECO:0000259" key="1">
    <source>
        <dbReference type="Pfam" id="PF04536"/>
    </source>
</evidence>
<reference evidence="2 3" key="1">
    <citation type="submission" date="2018-07" db="EMBL/GenBank/DDBJ databases">
        <title>Dyella tabacisoli L4-6T, whole genome shotgun sequence.</title>
        <authorList>
            <person name="Zhou X.-K."/>
            <person name="Li W.-J."/>
            <person name="Duan Y.-Q."/>
        </authorList>
    </citation>
    <scope>NUCLEOTIDE SEQUENCE [LARGE SCALE GENOMIC DNA]</scope>
    <source>
        <strain evidence="2 3">L4-6</strain>
    </source>
</reference>
<dbReference type="Gene3D" id="3.10.310.50">
    <property type="match status" value="1"/>
</dbReference>
<sequence>MTRLQRLLMNLFGEWFQVRRRFPASLLDEMTQAVATGERSHKGEVCIAVESRLAPLAVLEGLDAPIRAAQVFGQLHVWNTEHNNGVLLYILMAEHRIEIVADRGIARYVAQGEWDTICARMRERFVSGAWREGCLEGIAAVHALLTQHFPGNDKVEPDELSDRPVLL</sequence>
<evidence type="ECO:0000313" key="2">
    <source>
        <dbReference type="EMBL" id="RDD82472.1"/>
    </source>
</evidence>
<comment type="caution">
    <text evidence="2">The sequence shown here is derived from an EMBL/GenBank/DDBJ whole genome shotgun (WGS) entry which is preliminary data.</text>
</comment>
<dbReference type="RefSeq" id="WP_114844536.1">
    <property type="nucleotide sequence ID" value="NZ_JBHSPE010000001.1"/>
</dbReference>
<dbReference type="PANTHER" id="PTHR30373:SF8">
    <property type="entry name" value="BLL7265 PROTEIN"/>
    <property type="match status" value="1"/>
</dbReference>
<keyword evidence="3" id="KW-1185">Reference proteome</keyword>
<name>A0A369UNY2_9GAMM</name>
<protein>
    <recommendedName>
        <fullName evidence="1">TPM domain-containing protein</fullName>
    </recommendedName>
</protein>
<dbReference type="InterPro" id="IPR007621">
    <property type="entry name" value="TPM_dom"/>
</dbReference>